<dbReference type="Gene3D" id="3.40.50.1010">
    <property type="entry name" value="5'-nuclease"/>
    <property type="match status" value="1"/>
</dbReference>
<gene>
    <name evidence="2" type="ORF">PS9374_06812</name>
</gene>
<feature type="domain" description="NYN" evidence="1">
    <location>
        <begin position="2"/>
        <end position="53"/>
    </location>
</feature>
<dbReference type="Proteomes" id="UP000077701">
    <property type="component" value="Unassembled WGS sequence"/>
</dbReference>
<reference evidence="3" key="2">
    <citation type="submission" date="2016-04" db="EMBL/GenBank/DDBJ databases">
        <title>Planomonospora sphaerica JCM9374 whole genome shotgun sequence.</title>
        <authorList>
            <person name="Suzuki T."/>
            <person name="Dohra H."/>
            <person name="Kodani S."/>
        </authorList>
    </citation>
    <scope>NUCLEOTIDE SEQUENCE [LARGE SCALE GENOMIC DNA]</scope>
    <source>
        <strain evidence="3">JCM 9374</strain>
    </source>
</reference>
<protein>
    <submittedName>
        <fullName evidence="2">NYN domain protein</fullName>
    </submittedName>
</protein>
<dbReference type="GO" id="GO:0004540">
    <property type="term" value="F:RNA nuclease activity"/>
    <property type="evidence" value="ECO:0007669"/>
    <property type="project" value="InterPro"/>
</dbReference>
<evidence type="ECO:0000313" key="3">
    <source>
        <dbReference type="Proteomes" id="UP000077701"/>
    </source>
</evidence>
<comment type="caution">
    <text evidence="2">The sequence shown here is derived from an EMBL/GenBank/DDBJ whole genome shotgun (WGS) entry which is preliminary data.</text>
</comment>
<keyword evidence="3" id="KW-1185">Reference proteome</keyword>
<organism evidence="2 3">
    <name type="scientific">Planomonospora sphaerica</name>
    <dbReference type="NCBI Taxonomy" id="161355"/>
    <lineage>
        <taxon>Bacteria</taxon>
        <taxon>Bacillati</taxon>
        <taxon>Actinomycetota</taxon>
        <taxon>Actinomycetes</taxon>
        <taxon>Streptosporangiales</taxon>
        <taxon>Streptosporangiaceae</taxon>
        <taxon>Planomonospora</taxon>
    </lineage>
</organism>
<sequence>MEKGVDVAIAVDVVRLGMEGAYDVGVVFSGDTDLLPALEAVIELKCAHVEVAAWRGSNPLRFPGGSAPWCQWLGKSDYATVRDLADYGSRSRGTQ</sequence>
<dbReference type="Pfam" id="PF01936">
    <property type="entry name" value="NYN"/>
    <property type="match status" value="1"/>
</dbReference>
<dbReference type="EMBL" id="BDCX01000022">
    <property type="protein sequence ID" value="GAT71121.1"/>
    <property type="molecule type" value="Genomic_DNA"/>
</dbReference>
<proteinExistence type="predicted"/>
<dbReference type="InterPro" id="IPR021139">
    <property type="entry name" value="NYN"/>
</dbReference>
<reference evidence="2 3" key="1">
    <citation type="journal article" date="2016" name="Genome Announc.">
        <title>Draft Genome Sequence of Planomonospora sphaerica JCM9374, a Rare Actinomycete.</title>
        <authorList>
            <person name="Dohra H."/>
            <person name="Suzuki T."/>
            <person name="Inoue Y."/>
            <person name="Kodani S."/>
        </authorList>
    </citation>
    <scope>NUCLEOTIDE SEQUENCE [LARGE SCALE GENOMIC DNA]</scope>
    <source>
        <strain evidence="2 3">JCM 9374</strain>
    </source>
</reference>
<name>A0A171DPY9_9ACTN</name>
<evidence type="ECO:0000259" key="1">
    <source>
        <dbReference type="Pfam" id="PF01936"/>
    </source>
</evidence>
<dbReference type="AlphaFoldDB" id="A0A171DPY9"/>
<evidence type="ECO:0000313" key="2">
    <source>
        <dbReference type="EMBL" id="GAT71121.1"/>
    </source>
</evidence>
<accession>A0A171DPY9</accession>